<evidence type="ECO:0000313" key="2">
    <source>
        <dbReference type="Proteomes" id="UP000886998"/>
    </source>
</evidence>
<sequence length="86" mass="9432">MSHAHPRPRPKPQCAGKSTKVRAKVLKANIFDEQSKVENDTFLLCVVPLAKLGGPMSLKDGAVGGREARPTFPDVRVRLKMGYFGK</sequence>
<dbReference type="AlphaFoldDB" id="A0A8X6XG24"/>
<organism evidence="1 2">
    <name type="scientific">Trichonephila inaurata madagascariensis</name>
    <dbReference type="NCBI Taxonomy" id="2747483"/>
    <lineage>
        <taxon>Eukaryota</taxon>
        <taxon>Metazoa</taxon>
        <taxon>Ecdysozoa</taxon>
        <taxon>Arthropoda</taxon>
        <taxon>Chelicerata</taxon>
        <taxon>Arachnida</taxon>
        <taxon>Araneae</taxon>
        <taxon>Araneomorphae</taxon>
        <taxon>Entelegynae</taxon>
        <taxon>Araneoidea</taxon>
        <taxon>Nephilidae</taxon>
        <taxon>Trichonephila</taxon>
        <taxon>Trichonephila inaurata</taxon>
    </lineage>
</organism>
<gene>
    <name evidence="1" type="ORF">TNIN_249421</name>
</gene>
<keyword evidence="2" id="KW-1185">Reference proteome</keyword>
<evidence type="ECO:0000313" key="1">
    <source>
        <dbReference type="EMBL" id="GFY53167.1"/>
    </source>
</evidence>
<reference evidence="1" key="1">
    <citation type="submission" date="2020-08" db="EMBL/GenBank/DDBJ databases">
        <title>Multicomponent nature underlies the extraordinary mechanical properties of spider dragline silk.</title>
        <authorList>
            <person name="Kono N."/>
            <person name="Nakamura H."/>
            <person name="Mori M."/>
            <person name="Yoshida Y."/>
            <person name="Ohtoshi R."/>
            <person name="Malay A.D."/>
            <person name="Moran D.A.P."/>
            <person name="Tomita M."/>
            <person name="Numata K."/>
            <person name="Arakawa K."/>
        </authorList>
    </citation>
    <scope>NUCLEOTIDE SEQUENCE</scope>
</reference>
<accession>A0A8X6XG24</accession>
<proteinExistence type="predicted"/>
<name>A0A8X6XG24_9ARAC</name>
<dbReference type="Proteomes" id="UP000886998">
    <property type="component" value="Unassembled WGS sequence"/>
</dbReference>
<comment type="caution">
    <text evidence="1">The sequence shown here is derived from an EMBL/GenBank/DDBJ whole genome shotgun (WGS) entry which is preliminary data.</text>
</comment>
<protein>
    <submittedName>
        <fullName evidence="1">Uncharacterized protein</fullName>
    </submittedName>
</protein>
<dbReference type="EMBL" id="BMAV01009131">
    <property type="protein sequence ID" value="GFY53167.1"/>
    <property type="molecule type" value="Genomic_DNA"/>
</dbReference>